<evidence type="ECO:0000313" key="6">
    <source>
        <dbReference type="EMBL" id="MCH5600172.1"/>
    </source>
</evidence>
<gene>
    <name evidence="3 6" type="primary">rimP</name>
    <name evidence="6" type="ORF">MKP09_20745</name>
</gene>
<evidence type="ECO:0000256" key="3">
    <source>
        <dbReference type="HAMAP-Rule" id="MF_01077"/>
    </source>
</evidence>
<dbReference type="EMBL" id="JAKWBL010000004">
    <property type="protein sequence ID" value="MCH5600172.1"/>
    <property type="molecule type" value="Genomic_DNA"/>
</dbReference>
<dbReference type="SUPFAM" id="SSF75420">
    <property type="entry name" value="YhbC-like, N-terminal domain"/>
    <property type="match status" value="1"/>
</dbReference>
<keyword evidence="2 3" id="KW-0690">Ribosome biogenesis</keyword>
<comment type="similarity">
    <text evidence="3">Belongs to the RimP family.</text>
</comment>
<dbReference type="Proteomes" id="UP001202248">
    <property type="component" value="Unassembled WGS sequence"/>
</dbReference>
<dbReference type="InterPro" id="IPR035956">
    <property type="entry name" value="RimP_N_sf"/>
</dbReference>
<evidence type="ECO:0000256" key="2">
    <source>
        <dbReference type="ARBA" id="ARBA00022517"/>
    </source>
</evidence>
<evidence type="ECO:0000313" key="7">
    <source>
        <dbReference type="Proteomes" id="UP001202248"/>
    </source>
</evidence>
<protein>
    <recommendedName>
        <fullName evidence="3">Ribosome maturation factor RimP</fullName>
    </recommendedName>
</protein>
<feature type="domain" description="Ribosome maturation factor RimP C-terminal" evidence="5">
    <location>
        <begin position="85"/>
        <end position="154"/>
    </location>
</feature>
<dbReference type="Pfam" id="PF17384">
    <property type="entry name" value="DUF150_C"/>
    <property type="match status" value="1"/>
</dbReference>
<dbReference type="InterPro" id="IPR028998">
    <property type="entry name" value="RimP_C"/>
</dbReference>
<dbReference type="PANTHER" id="PTHR33867">
    <property type="entry name" value="RIBOSOME MATURATION FACTOR RIMP"/>
    <property type="match status" value="1"/>
</dbReference>
<comment type="function">
    <text evidence="3">Required for maturation of 30S ribosomal subunits.</text>
</comment>
<dbReference type="NCBIfam" id="NF002531">
    <property type="entry name" value="PRK02001.1"/>
    <property type="match status" value="1"/>
</dbReference>
<organism evidence="6 7">
    <name type="scientific">Niabella ginsengisoli</name>
    <dbReference type="NCBI Taxonomy" id="522298"/>
    <lineage>
        <taxon>Bacteria</taxon>
        <taxon>Pseudomonadati</taxon>
        <taxon>Bacteroidota</taxon>
        <taxon>Chitinophagia</taxon>
        <taxon>Chitinophagales</taxon>
        <taxon>Chitinophagaceae</taxon>
        <taxon>Niabella</taxon>
    </lineage>
</organism>
<dbReference type="Pfam" id="PF02576">
    <property type="entry name" value="RimP_N"/>
    <property type="match status" value="1"/>
</dbReference>
<feature type="domain" description="Ribosome maturation factor RimP N-terminal" evidence="4">
    <location>
        <begin position="22"/>
        <end position="81"/>
    </location>
</feature>
<reference evidence="6 7" key="1">
    <citation type="submission" date="2022-02" db="EMBL/GenBank/DDBJ databases">
        <authorList>
            <person name="Min J."/>
        </authorList>
    </citation>
    <scope>NUCLEOTIDE SEQUENCE [LARGE SCALE GENOMIC DNA]</scope>
    <source>
        <strain evidence="6 7">GR10-1</strain>
    </source>
</reference>
<sequence length="154" mass="17481">MEAVIQKVEKEILEILAENPDHFLVEIKIKPTNNIRVFIDGDKGVGIGDLVKYNRNLHKVLEEAGFFPEGDFSLEVSSPGLGEPLKMRRQYQKNIDRFVEIIKEDGSKIEGKLLQVNDSEIIVEETKGKGKKAETITHTVSFQDIKSTQIQIKF</sequence>
<evidence type="ECO:0000259" key="5">
    <source>
        <dbReference type="Pfam" id="PF17384"/>
    </source>
</evidence>
<comment type="caution">
    <text evidence="6">The sequence shown here is derived from an EMBL/GenBank/DDBJ whole genome shotgun (WGS) entry which is preliminary data.</text>
</comment>
<dbReference type="InterPro" id="IPR028989">
    <property type="entry name" value="RimP_N"/>
</dbReference>
<dbReference type="HAMAP" id="MF_01077">
    <property type="entry name" value="RimP"/>
    <property type="match status" value="1"/>
</dbReference>
<dbReference type="InterPro" id="IPR003728">
    <property type="entry name" value="Ribosome_maturation_RimP"/>
</dbReference>
<evidence type="ECO:0000256" key="1">
    <source>
        <dbReference type="ARBA" id="ARBA00022490"/>
    </source>
</evidence>
<evidence type="ECO:0000259" key="4">
    <source>
        <dbReference type="Pfam" id="PF02576"/>
    </source>
</evidence>
<dbReference type="Gene3D" id="3.30.300.70">
    <property type="entry name" value="RimP-like superfamily, N-terminal"/>
    <property type="match status" value="1"/>
</dbReference>
<accession>A0ABS9SP73</accession>
<comment type="subcellular location">
    <subcellularLocation>
        <location evidence="3">Cytoplasm</location>
    </subcellularLocation>
</comment>
<dbReference type="PANTHER" id="PTHR33867:SF1">
    <property type="entry name" value="RIBOSOME MATURATION FACTOR RIMP"/>
    <property type="match status" value="1"/>
</dbReference>
<keyword evidence="7" id="KW-1185">Reference proteome</keyword>
<keyword evidence="1 3" id="KW-0963">Cytoplasm</keyword>
<proteinExistence type="inferred from homology"/>
<name>A0ABS9SP73_9BACT</name>
<dbReference type="RefSeq" id="WP_240832182.1">
    <property type="nucleotide sequence ID" value="NZ_JAKWBL010000004.1"/>
</dbReference>